<dbReference type="Gene3D" id="3.60.21.10">
    <property type="match status" value="1"/>
</dbReference>
<proteinExistence type="predicted"/>
<dbReference type="STRING" id="626937.HMPREF3293_00660"/>
<sequence>MLKKEMLMRKHGKRILFFLLAAFFAVNIWVFMLGQNETLNIAEFEIGSDKIENPVTIVQLSDLHEKSFGKDNAGLFAAVRSVQPDLIVITGDIIYNSYTDSPNFPYMETLAKNCVQTAPSFFITGNHDRYHPQAVKEAFAKNGVTVLDGKVTSFNVGDTVLSIGGIDDPDIDPDSISGIDFNGRENFCLLLAHRPGAFEDYARAGADLVLAGHTHGGQVRLPWTKAIFYADGGFFPEYSDGLYTKDGAAMVISMGLGSSVIPFRLFARPEITVTRLLPAAAGS</sequence>
<protein>
    <submittedName>
        <fullName evidence="4">Ser/Thr phosphatase family protein</fullName>
    </submittedName>
</protein>
<keyword evidence="2" id="KW-0378">Hydrolase</keyword>
<evidence type="ECO:0000313" key="4">
    <source>
        <dbReference type="EMBL" id="KXK66475.1"/>
    </source>
</evidence>
<dbReference type="GO" id="GO:0009245">
    <property type="term" value="P:lipid A biosynthetic process"/>
    <property type="evidence" value="ECO:0007669"/>
    <property type="project" value="TreeGrafter"/>
</dbReference>
<dbReference type="InterPro" id="IPR051158">
    <property type="entry name" value="Metallophosphoesterase_sf"/>
</dbReference>
<organism evidence="4 5">
    <name type="scientific">Christensenella minuta</name>
    <dbReference type="NCBI Taxonomy" id="626937"/>
    <lineage>
        <taxon>Bacteria</taxon>
        <taxon>Bacillati</taxon>
        <taxon>Bacillota</taxon>
        <taxon>Clostridia</taxon>
        <taxon>Christensenellales</taxon>
        <taxon>Christensenellaceae</taxon>
        <taxon>Christensenella</taxon>
    </lineage>
</organism>
<evidence type="ECO:0000256" key="2">
    <source>
        <dbReference type="ARBA" id="ARBA00022801"/>
    </source>
</evidence>
<keyword evidence="1" id="KW-0479">Metal-binding</keyword>
<evidence type="ECO:0000256" key="1">
    <source>
        <dbReference type="ARBA" id="ARBA00022723"/>
    </source>
</evidence>
<reference evidence="4 5" key="1">
    <citation type="submission" date="2016-02" db="EMBL/GenBank/DDBJ databases">
        <authorList>
            <person name="Wen L."/>
            <person name="He K."/>
            <person name="Yang H."/>
        </authorList>
    </citation>
    <scope>NUCLEOTIDE SEQUENCE [LARGE SCALE GENOMIC DNA]</scope>
    <source>
        <strain evidence="4 5">DSM 22607</strain>
    </source>
</reference>
<dbReference type="Pfam" id="PF00149">
    <property type="entry name" value="Metallophos"/>
    <property type="match status" value="1"/>
</dbReference>
<dbReference type="PANTHER" id="PTHR31302">
    <property type="entry name" value="TRANSMEMBRANE PROTEIN WITH METALLOPHOSPHOESTERASE DOMAIN-RELATED"/>
    <property type="match status" value="1"/>
</dbReference>
<keyword evidence="5" id="KW-1185">Reference proteome</keyword>
<dbReference type="SUPFAM" id="SSF56300">
    <property type="entry name" value="Metallo-dependent phosphatases"/>
    <property type="match status" value="1"/>
</dbReference>
<evidence type="ECO:0000313" key="5">
    <source>
        <dbReference type="Proteomes" id="UP000070366"/>
    </source>
</evidence>
<feature type="domain" description="Calcineurin-like phosphoesterase" evidence="3">
    <location>
        <begin position="56"/>
        <end position="216"/>
    </location>
</feature>
<dbReference type="InterPro" id="IPR004843">
    <property type="entry name" value="Calcineurin-like_PHP"/>
</dbReference>
<dbReference type="InterPro" id="IPR029052">
    <property type="entry name" value="Metallo-depent_PP-like"/>
</dbReference>
<dbReference type="AlphaFoldDB" id="A0A136Q719"/>
<dbReference type="Proteomes" id="UP000070366">
    <property type="component" value="Unassembled WGS sequence"/>
</dbReference>
<dbReference type="GO" id="GO:0016020">
    <property type="term" value="C:membrane"/>
    <property type="evidence" value="ECO:0007669"/>
    <property type="project" value="GOC"/>
</dbReference>
<comment type="caution">
    <text evidence="4">The sequence shown here is derived from an EMBL/GenBank/DDBJ whole genome shotgun (WGS) entry which is preliminary data.</text>
</comment>
<dbReference type="PANTHER" id="PTHR31302:SF31">
    <property type="entry name" value="PHOSPHODIESTERASE YAEI"/>
    <property type="match status" value="1"/>
</dbReference>
<dbReference type="EMBL" id="LSZW01000041">
    <property type="protein sequence ID" value="KXK66475.1"/>
    <property type="molecule type" value="Genomic_DNA"/>
</dbReference>
<gene>
    <name evidence="4" type="ORF">HMPREF3293_00660</name>
</gene>
<dbReference type="KEGG" id="cmiu:B1H56_00110"/>
<name>A0A136Q719_9FIRM</name>
<dbReference type="GO" id="GO:0008758">
    <property type="term" value="F:UDP-2,3-diacylglucosamine hydrolase activity"/>
    <property type="evidence" value="ECO:0007669"/>
    <property type="project" value="TreeGrafter"/>
</dbReference>
<dbReference type="OrthoDB" id="9780884at2"/>
<evidence type="ECO:0000259" key="3">
    <source>
        <dbReference type="Pfam" id="PF00149"/>
    </source>
</evidence>
<dbReference type="GO" id="GO:0046872">
    <property type="term" value="F:metal ion binding"/>
    <property type="evidence" value="ECO:0007669"/>
    <property type="project" value="UniProtKB-KW"/>
</dbReference>
<accession>A0A136Q719</accession>